<evidence type="ECO:0000259" key="1">
    <source>
        <dbReference type="SMART" id="SM00471"/>
    </source>
</evidence>
<dbReference type="GO" id="GO:0016787">
    <property type="term" value="F:hydrolase activity"/>
    <property type="evidence" value="ECO:0007669"/>
    <property type="project" value="UniProtKB-KW"/>
</dbReference>
<dbReference type="Gene3D" id="1.10.3210.10">
    <property type="entry name" value="Hypothetical protein af1432"/>
    <property type="match status" value="1"/>
</dbReference>
<organism evidence="2 3">
    <name type="scientific">Arsenicibacter rosenii</name>
    <dbReference type="NCBI Taxonomy" id="1750698"/>
    <lineage>
        <taxon>Bacteria</taxon>
        <taxon>Pseudomonadati</taxon>
        <taxon>Bacteroidota</taxon>
        <taxon>Cytophagia</taxon>
        <taxon>Cytophagales</taxon>
        <taxon>Spirosomataceae</taxon>
        <taxon>Arsenicibacter</taxon>
    </lineage>
</organism>
<dbReference type="SMART" id="SM00471">
    <property type="entry name" value="HDc"/>
    <property type="match status" value="1"/>
</dbReference>
<accession>A0A1S2VLA1</accession>
<keyword evidence="3" id="KW-1185">Reference proteome</keyword>
<feature type="domain" description="HD/PDEase" evidence="1">
    <location>
        <begin position="22"/>
        <end position="136"/>
    </location>
</feature>
<dbReference type="Proteomes" id="UP000181790">
    <property type="component" value="Unassembled WGS sequence"/>
</dbReference>
<dbReference type="Pfam" id="PF01966">
    <property type="entry name" value="HD"/>
    <property type="match status" value="1"/>
</dbReference>
<dbReference type="AlphaFoldDB" id="A0A1S2VLA1"/>
<evidence type="ECO:0000313" key="3">
    <source>
        <dbReference type="Proteomes" id="UP000181790"/>
    </source>
</evidence>
<proteinExistence type="predicted"/>
<dbReference type="InterPro" id="IPR006674">
    <property type="entry name" value="HD_domain"/>
</dbReference>
<dbReference type="OrthoDB" id="5728337at2"/>
<keyword evidence="2" id="KW-0378">Hydrolase</keyword>
<dbReference type="CDD" id="cd00077">
    <property type="entry name" value="HDc"/>
    <property type="match status" value="1"/>
</dbReference>
<dbReference type="InterPro" id="IPR003607">
    <property type="entry name" value="HD/PDEase_dom"/>
</dbReference>
<dbReference type="EMBL" id="MORL01000004">
    <property type="protein sequence ID" value="OIN59190.1"/>
    <property type="molecule type" value="Genomic_DNA"/>
</dbReference>
<protein>
    <submittedName>
        <fullName evidence="2">Metal-dependent phosphohydrolase</fullName>
    </submittedName>
</protein>
<comment type="caution">
    <text evidence="2">The sequence shown here is derived from an EMBL/GenBank/DDBJ whole genome shotgun (WGS) entry which is preliminary data.</text>
</comment>
<dbReference type="RefSeq" id="WP_071502874.1">
    <property type="nucleotide sequence ID" value="NZ_MORL01000004.1"/>
</dbReference>
<gene>
    <name evidence="2" type="ORF">BLX24_09350</name>
</gene>
<dbReference type="SUPFAM" id="SSF109604">
    <property type="entry name" value="HD-domain/PDEase-like"/>
    <property type="match status" value="1"/>
</dbReference>
<reference evidence="2 3" key="1">
    <citation type="submission" date="2016-10" db="EMBL/GenBank/DDBJ databases">
        <title>Arsenicibacter rosenii gen. nov., sp. nov., an efficient arsenic-methylating bacterium isolated from an arsenic-contaminated paddy soil.</title>
        <authorList>
            <person name="Huang K."/>
        </authorList>
    </citation>
    <scope>NUCLEOTIDE SEQUENCE [LARGE SCALE GENOMIC DNA]</scope>
    <source>
        <strain evidence="2 3">SM-1</strain>
    </source>
</reference>
<name>A0A1S2VLA1_9BACT</name>
<sequence>MELIPACQYILDELTRNLSPQLTYHCVQHTLDVVAQSARLAAAEGITDPTESAILQTAAYYHDAGFIRTYDEHEEEGCRMAQAILPGFGYSQAQIEAVCKLIRVTKIPQSPESLAEQIICDADLDYLGRDDYPVISQTLYTEWIAYKKLPDPARWLPVQVSFLGNHRYFTQTNQLLREPVKQQALEKIKALLAI</sequence>
<evidence type="ECO:0000313" key="2">
    <source>
        <dbReference type="EMBL" id="OIN59190.1"/>
    </source>
</evidence>